<evidence type="ECO:0000313" key="1">
    <source>
        <dbReference type="EMBL" id="DAD70489.1"/>
    </source>
</evidence>
<protein>
    <submittedName>
        <fullName evidence="1">Uncharacterized protein</fullName>
    </submittedName>
</protein>
<organism evidence="1">
    <name type="scientific">Siphoviridae sp. ctXbO14</name>
    <dbReference type="NCBI Taxonomy" id="2827579"/>
    <lineage>
        <taxon>Viruses</taxon>
        <taxon>Duplodnaviria</taxon>
        <taxon>Heunggongvirae</taxon>
        <taxon>Uroviricota</taxon>
        <taxon>Caudoviricetes</taxon>
    </lineage>
</organism>
<proteinExistence type="predicted"/>
<name>A0A8S5LKL7_9CAUD</name>
<sequence length="34" mass="4046">MQESIFDTLNEPLGITRGNNKMAQEKYLEEFIWV</sequence>
<accession>A0A8S5LKL7</accession>
<reference evidence="1" key="1">
    <citation type="journal article" date="2021" name="Proc. Natl. Acad. Sci. U.S.A.">
        <title>A Catalog of Tens of Thousands of Viruses from Human Metagenomes Reveals Hidden Associations with Chronic Diseases.</title>
        <authorList>
            <person name="Tisza M.J."/>
            <person name="Buck C.B."/>
        </authorList>
    </citation>
    <scope>NUCLEOTIDE SEQUENCE</scope>
    <source>
        <strain evidence="1">CtXbO14</strain>
    </source>
</reference>
<dbReference type="EMBL" id="BK015866">
    <property type="protein sequence ID" value="DAD70489.1"/>
    <property type="molecule type" value="Genomic_DNA"/>
</dbReference>